<dbReference type="EMBL" id="SOCP01000030">
    <property type="protein sequence ID" value="TDV36802.1"/>
    <property type="molecule type" value="Genomic_DNA"/>
</dbReference>
<proteinExistence type="predicted"/>
<dbReference type="AlphaFoldDB" id="A0A4R7UST4"/>
<accession>A0A4R7UST4</accession>
<dbReference type="Proteomes" id="UP000294927">
    <property type="component" value="Unassembled WGS sequence"/>
</dbReference>
<keyword evidence="2" id="KW-1185">Reference proteome</keyword>
<gene>
    <name evidence="1" type="ORF">CLV71_1308</name>
</gene>
<protein>
    <submittedName>
        <fullName evidence="1">Uncharacterized protein YdeI (YjbR/CyaY-like superfamily)</fullName>
    </submittedName>
</protein>
<reference evidence="1 2" key="1">
    <citation type="submission" date="2019-03" db="EMBL/GenBank/DDBJ databases">
        <title>Genomic Encyclopedia of Archaeal and Bacterial Type Strains, Phase II (KMG-II): from individual species to whole genera.</title>
        <authorList>
            <person name="Goeker M."/>
        </authorList>
    </citation>
    <scope>NUCLEOTIDE SEQUENCE [LARGE SCALE GENOMIC DNA]</scope>
    <source>
        <strain evidence="1 2">DSM 45499</strain>
    </source>
</reference>
<organism evidence="1 2">
    <name type="scientific">Actinophytocola oryzae</name>
    <dbReference type="NCBI Taxonomy" id="502181"/>
    <lineage>
        <taxon>Bacteria</taxon>
        <taxon>Bacillati</taxon>
        <taxon>Actinomycetota</taxon>
        <taxon>Actinomycetes</taxon>
        <taxon>Pseudonocardiales</taxon>
        <taxon>Pseudonocardiaceae</taxon>
    </lineage>
</organism>
<comment type="caution">
    <text evidence="1">The sequence shown here is derived from an EMBL/GenBank/DDBJ whole genome shotgun (WGS) entry which is preliminary data.</text>
</comment>
<evidence type="ECO:0000313" key="1">
    <source>
        <dbReference type="EMBL" id="TDV36802.1"/>
    </source>
</evidence>
<dbReference type="RefSeq" id="WP_133909091.1">
    <property type="nucleotide sequence ID" value="NZ_SOCP01000030.1"/>
</dbReference>
<name>A0A4R7UST4_9PSEU</name>
<dbReference type="OrthoDB" id="9796999at2"/>
<sequence length="189" mass="21175">MPSDLPEVGFDGQAEFAAWLAEHADTPGLWLRIAKKGTGLVSVDHDQALEEALRHGWIDGTARRVDDQWFVQKFTPRGRRSRWSRINRASAERLIAEGRMFPRGLREVEAARADGRWDAAYASPANSTVPDDLAAALAASPAAAAFFTTLTSQNRYAILYRVEEAKRPETRARRIEKFVAMLERGETIH</sequence>
<dbReference type="Pfam" id="PF13376">
    <property type="entry name" value="OmdA"/>
    <property type="match status" value="1"/>
</dbReference>
<evidence type="ECO:0000313" key="2">
    <source>
        <dbReference type="Proteomes" id="UP000294927"/>
    </source>
</evidence>